<name>A0A8B6BNN0_MYTGA</name>
<dbReference type="EMBL" id="UYJE01000385">
    <property type="protein sequence ID" value="VDH92824.1"/>
    <property type="molecule type" value="Genomic_DNA"/>
</dbReference>
<accession>A0A8B6BNN0</accession>
<reference evidence="1" key="1">
    <citation type="submission" date="2018-11" db="EMBL/GenBank/DDBJ databases">
        <authorList>
            <person name="Alioto T."/>
            <person name="Alioto T."/>
        </authorList>
    </citation>
    <scope>NUCLEOTIDE SEQUENCE</scope>
</reference>
<dbReference type="OrthoDB" id="6184383at2759"/>
<gene>
    <name evidence="1" type="ORF">MGAL_10B023484</name>
</gene>
<evidence type="ECO:0000313" key="1">
    <source>
        <dbReference type="EMBL" id="VDH92824.1"/>
    </source>
</evidence>
<protein>
    <submittedName>
        <fullName evidence="1">Uncharacterized protein</fullName>
    </submittedName>
</protein>
<evidence type="ECO:0000313" key="2">
    <source>
        <dbReference type="Proteomes" id="UP000596742"/>
    </source>
</evidence>
<organism evidence="1 2">
    <name type="scientific">Mytilus galloprovincialis</name>
    <name type="common">Mediterranean mussel</name>
    <dbReference type="NCBI Taxonomy" id="29158"/>
    <lineage>
        <taxon>Eukaryota</taxon>
        <taxon>Metazoa</taxon>
        <taxon>Spiralia</taxon>
        <taxon>Lophotrochozoa</taxon>
        <taxon>Mollusca</taxon>
        <taxon>Bivalvia</taxon>
        <taxon>Autobranchia</taxon>
        <taxon>Pteriomorphia</taxon>
        <taxon>Mytilida</taxon>
        <taxon>Mytiloidea</taxon>
        <taxon>Mytilidae</taxon>
        <taxon>Mytilinae</taxon>
        <taxon>Mytilus</taxon>
    </lineage>
</organism>
<proteinExistence type="predicted"/>
<comment type="caution">
    <text evidence="1">The sequence shown here is derived from an EMBL/GenBank/DDBJ whole genome shotgun (WGS) entry which is preliminary data.</text>
</comment>
<sequence length="119" mass="13604">MGEMMKRFFKGIPITDTPPYSHRRKLPTMPELTPDQEVILLTPEKDTFNFGVGSGRNLAREQKEMLEQMEINVTPADVNVLRMGTGNMIPHHTNGSSIWGQKMEHLCLSKTAYFQRGIR</sequence>
<keyword evidence="2" id="KW-1185">Reference proteome</keyword>
<dbReference type="AlphaFoldDB" id="A0A8B6BNN0"/>
<dbReference type="Proteomes" id="UP000596742">
    <property type="component" value="Unassembled WGS sequence"/>
</dbReference>